<reference evidence="1 2" key="1">
    <citation type="submission" date="2015-04" db="EMBL/GenBank/DDBJ databases">
        <authorList>
            <person name="Syromyatnikov M.Y."/>
            <person name="Popov V.N."/>
        </authorList>
    </citation>
    <scope>NUCLEOTIDE SEQUENCE [LARGE SCALE GENOMIC DNA]</scope>
</reference>
<dbReference type="Proteomes" id="UP000183832">
    <property type="component" value="Unassembled WGS sequence"/>
</dbReference>
<evidence type="ECO:0000313" key="1">
    <source>
        <dbReference type="EMBL" id="CRL07663.1"/>
    </source>
</evidence>
<keyword evidence="2" id="KW-1185">Reference proteome</keyword>
<dbReference type="AlphaFoldDB" id="A0A1J1J5J6"/>
<protein>
    <submittedName>
        <fullName evidence="1">CLUMA_CG020622, isoform A</fullName>
    </submittedName>
</protein>
<name>A0A1J1J5J6_9DIPT</name>
<gene>
    <name evidence="1" type="ORF">CLUMA_CG020622</name>
</gene>
<organism evidence="1 2">
    <name type="scientific">Clunio marinus</name>
    <dbReference type="NCBI Taxonomy" id="568069"/>
    <lineage>
        <taxon>Eukaryota</taxon>
        <taxon>Metazoa</taxon>
        <taxon>Ecdysozoa</taxon>
        <taxon>Arthropoda</taxon>
        <taxon>Hexapoda</taxon>
        <taxon>Insecta</taxon>
        <taxon>Pterygota</taxon>
        <taxon>Neoptera</taxon>
        <taxon>Endopterygota</taxon>
        <taxon>Diptera</taxon>
        <taxon>Nematocera</taxon>
        <taxon>Chironomoidea</taxon>
        <taxon>Chironomidae</taxon>
        <taxon>Clunio</taxon>
    </lineage>
</organism>
<dbReference type="EMBL" id="CVRI01000073">
    <property type="protein sequence ID" value="CRL07663.1"/>
    <property type="molecule type" value="Genomic_DNA"/>
</dbReference>
<sequence>MCLSMSLRSLLKENSLFPNTHCNSLKLQHERLNLCFSFQNNQLIETVLNKNIKLDKAYAQVSSYAHY</sequence>
<evidence type="ECO:0000313" key="2">
    <source>
        <dbReference type="Proteomes" id="UP000183832"/>
    </source>
</evidence>
<proteinExistence type="predicted"/>
<accession>A0A1J1J5J6</accession>